<evidence type="ECO:0000256" key="3">
    <source>
        <dbReference type="ARBA" id="ARBA00023125"/>
    </source>
</evidence>
<evidence type="ECO:0000256" key="1">
    <source>
        <dbReference type="ARBA" id="ARBA00004123"/>
    </source>
</evidence>
<reference evidence="7 8" key="1">
    <citation type="journal article" date="2018" name="PLoS Pathog.">
        <title>Evolution of structural diversity of trichothecenes, a family of toxins produced by plant pathogenic and entomopathogenic fungi.</title>
        <authorList>
            <person name="Proctor R.H."/>
            <person name="McCormick S.P."/>
            <person name="Kim H.S."/>
            <person name="Cardoza R.E."/>
            <person name="Stanley A.M."/>
            <person name="Lindo L."/>
            <person name="Kelly A."/>
            <person name="Brown D.W."/>
            <person name="Lee T."/>
            <person name="Vaughan M.M."/>
            <person name="Alexander N.J."/>
            <person name="Busman M."/>
            <person name="Gutierrez S."/>
        </authorList>
    </citation>
    <scope>NUCLEOTIDE SEQUENCE [LARGE SCALE GENOMIC DNA]</scope>
    <source>
        <strain evidence="7 8">NRRL 13405</strain>
    </source>
</reference>
<keyword evidence="3" id="KW-0238">DNA-binding</keyword>
<dbReference type="GO" id="GO:0008270">
    <property type="term" value="F:zinc ion binding"/>
    <property type="evidence" value="ECO:0007669"/>
    <property type="project" value="InterPro"/>
</dbReference>
<dbReference type="AlphaFoldDB" id="A0A395MAI8"/>
<keyword evidence="4" id="KW-0804">Transcription</keyword>
<evidence type="ECO:0000313" key="8">
    <source>
        <dbReference type="Proteomes" id="UP000265631"/>
    </source>
</evidence>
<keyword evidence="8" id="KW-1185">Reference proteome</keyword>
<dbReference type="PANTHER" id="PTHR47540">
    <property type="entry name" value="THIAMINE REPRESSIBLE GENES REGULATORY PROTEIN THI5"/>
    <property type="match status" value="1"/>
</dbReference>
<dbReference type="GO" id="GO:0043565">
    <property type="term" value="F:sequence-specific DNA binding"/>
    <property type="evidence" value="ECO:0007669"/>
    <property type="project" value="TreeGrafter"/>
</dbReference>
<dbReference type="PANTHER" id="PTHR47540:SF4">
    <property type="entry name" value="TRANSCRIPTION FACTOR RGLT"/>
    <property type="match status" value="1"/>
</dbReference>
<keyword evidence="2" id="KW-0805">Transcription regulation</keyword>
<evidence type="ECO:0000256" key="5">
    <source>
        <dbReference type="ARBA" id="ARBA00023242"/>
    </source>
</evidence>
<dbReference type="Pfam" id="PF00172">
    <property type="entry name" value="Zn_clus"/>
    <property type="match status" value="1"/>
</dbReference>
<dbReference type="SUPFAM" id="SSF57701">
    <property type="entry name" value="Zn2/Cys6 DNA-binding domain"/>
    <property type="match status" value="1"/>
</dbReference>
<protein>
    <recommendedName>
        <fullName evidence="6">Zn(2)-C6 fungal-type domain-containing protein</fullName>
    </recommendedName>
</protein>
<dbReference type="PROSITE" id="PS50048">
    <property type="entry name" value="ZN2_CY6_FUNGAL_2"/>
    <property type="match status" value="1"/>
</dbReference>
<dbReference type="Proteomes" id="UP000265631">
    <property type="component" value="Unassembled WGS sequence"/>
</dbReference>
<dbReference type="PROSITE" id="PS00463">
    <property type="entry name" value="ZN2_CY6_FUNGAL_1"/>
    <property type="match status" value="1"/>
</dbReference>
<dbReference type="InterPro" id="IPR036864">
    <property type="entry name" value="Zn2-C6_fun-type_DNA-bd_sf"/>
</dbReference>
<dbReference type="InterPro" id="IPR001138">
    <property type="entry name" value="Zn2Cys6_DnaBD"/>
</dbReference>
<evidence type="ECO:0000256" key="4">
    <source>
        <dbReference type="ARBA" id="ARBA00023163"/>
    </source>
</evidence>
<dbReference type="SMART" id="SM00066">
    <property type="entry name" value="GAL4"/>
    <property type="match status" value="1"/>
</dbReference>
<accession>A0A395MAI8</accession>
<keyword evidence="5" id="KW-0539">Nucleus</keyword>
<dbReference type="CDD" id="cd00067">
    <property type="entry name" value="GAL4"/>
    <property type="match status" value="1"/>
</dbReference>
<dbReference type="GO" id="GO:0045944">
    <property type="term" value="P:positive regulation of transcription by RNA polymerase II"/>
    <property type="evidence" value="ECO:0007669"/>
    <property type="project" value="TreeGrafter"/>
</dbReference>
<evidence type="ECO:0000313" key="7">
    <source>
        <dbReference type="EMBL" id="RFN44904.1"/>
    </source>
</evidence>
<proteinExistence type="predicted"/>
<dbReference type="GO" id="GO:0000981">
    <property type="term" value="F:DNA-binding transcription factor activity, RNA polymerase II-specific"/>
    <property type="evidence" value="ECO:0007669"/>
    <property type="project" value="InterPro"/>
</dbReference>
<dbReference type="InterPro" id="IPR051711">
    <property type="entry name" value="Stress_Response_Reg"/>
</dbReference>
<name>A0A395MAI8_9HYPO</name>
<gene>
    <name evidence="7" type="ORF">FIE12Z_10885</name>
</gene>
<comment type="caution">
    <text evidence="7">The sequence shown here is derived from an EMBL/GenBank/DDBJ whole genome shotgun (WGS) entry which is preliminary data.</text>
</comment>
<dbReference type="Gene3D" id="4.10.240.10">
    <property type="entry name" value="Zn(2)-C6 fungal-type DNA-binding domain"/>
    <property type="match status" value="1"/>
</dbReference>
<dbReference type="EMBL" id="PXXK01000388">
    <property type="protein sequence ID" value="RFN44904.1"/>
    <property type="molecule type" value="Genomic_DNA"/>
</dbReference>
<evidence type="ECO:0000256" key="2">
    <source>
        <dbReference type="ARBA" id="ARBA00023015"/>
    </source>
</evidence>
<feature type="domain" description="Zn(2)-C6 fungal-type" evidence="6">
    <location>
        <begin position="16"/>
        <end position="45"/>
    </location>
</feature>
<organism evidence="7 8">
    <name type="scientific">Fusarium flagelliforme</name>
    <dbReference type="NCBI Taxonomy" id="2675880"/>
    <lineage>
        <taxon>Eukaryota</taxon>
        <taxon>Fungi</taxon>
        <taxon>Dikarya</taxon>
        <taxon>Ascomycota</taxon>
        <taxon>Pezizomycotina</taxon>
        <taxon>Sordariomycetes</taxon>
        <taxon>Hypocreomycetidae</taxon>
        <taxon>Hypocreales</taxon>
        <taxon>Nectriaceae</taxon>
        <taxon>Fusarium</taxon>
        <taxon>Fusarium incarnatum-equiseti species complex</taxon>
    </lineage>
</organism>
<sequence>MESSRLSATPQELRKTCDHCRKRKVKCSSENPCTRCQRFGLSCRYSPGRPIGRPSKRQGTPPSDLSLSSCSQVSAIVRRDDLARFEGLDIPGGFNDAMTLDSLGAPMTFPTPPDELSWFGWSALDTMMTVGNPPDGSSQDQILQTREELHVSDSISEVDKGSQLNLDTDSNPQCQCGDLVREHMNNKTNTQDLSEFTMAQRKSMELAQQILNCNGCGSFDNLPSQISGNVLLFGAIMMDTISSYQSFIRDLKQRALPSADKQLSTPIYLASETPSGHHVEFRLERQYIWPLAKVLFHVEIDKLSRICVAFVTRQWRVHEKGHGTCLAGTTCRKPKTTQETFPADFCPRSIEPTSFFNCFRTAKYLQSTIADIQKDLA</sequence>
<evidence type="ECO:0000259" key="6">
    <source>
        <dbReference type="PROSITE" id="PS50048"/>
    </source>
</evidence>
<comment type="subcellular location">
    <subcellularLocation>
        <location evidence="1">Nucleus</location>
    </subcellularLocation>
</comment>
<dbReference type="GO" id="GO:0005634">
    <property type="term" value="C:nucleus"/>
    <property type="evidence" value="ECO:0007669"/>
    <property type="project" value="UniProtKB-SubCell"/>
</dbReference>